<reference evidence="1 2" key="2">
    <citation type="submission" date="2018-01" db="EMBL/GenBank/DDBJ databases">
        <title>Genomic study of Klebsiella pneumoniae.</title>
        <authorList>
            <person name="Yang Y."/>
            <person name="Bicalho R."/>
        </authorList>
    </citation>
    <scope>NUCLEOTIDE SEQUENCE [LARGE SCALE GENOMIC DNA]</scope>
    <source>
        <strain evidence="1 2">A2</strain>
    </source>
</reference>
<accession>A0A2J4YV15</accession>
<proteinExistence type="predicted"/>
<organism evidence="1 2">
    <name type="scientific">Klebsiella michiganensis</name>
    <dbReference type="NCBI Taxonomy" id="1134687"/>
    <lineage>
        <taxon>Bacteria</taxon>
        <taxon>Pseudomonadati</taxon>
        <taxon>Pseudomonadota</taxon>
        <taxon>Gammaproteobacteria</taxon>
        <taxon>Enterobacterales</taxon>
        <taxon>Enterobacteriaceae</taxon>
        <taxon>Klebsiella/Raoultella group</taxon>
        <taxon>Klebsiella</taxon>
    </lineage>
</organism>
<dbReference type="Proteomes" id="UP000234661">
    <property type="component" value="Unassembled WGS sequence"/>
</dbReference>
<comment type="caution">
    <text evidence="1">The sequence shown here is derived from an EMBL/GenBank/DDBJ whole genome shotgun (WGS) entry which is preliminary data.</text>
</comment>
<reference evidence="1 2" key="1">
    <citation type="submission" date="2017-11" db="EMBL/GenBank/DDBJ databases">
        <authorList>
            <person name="Han C.G."/>
        </authorList>
    </citation>
    <scope>NUCLEOTIDE SEQUENCE [LARGE SCALE GENOMIC DNA]</scope>
    <source>
        <strain evidence="1 2">A2</strain>
    </source>
</reference>
<dbReference type="AlphaFoldDB" id="A0A2J4YV15"/>
<gene>
    <name evidence="1" type="ORF">CWM85_23385</name>
</gene>
<evidence type="ECO:0000313" key="2">
    <source>
        <dbReference type="Proteomes" id="UP000234661"/>
    </source>
</evidence>
<name>A0A2J4YV15_9ENTR</name>
<protein>
    <submittedName>
        <fullName evidence="1">Uncharacterized protein</fullName>
    </submittedName>
</protein>
<evidence type="ECO:0000313" key="1">
    <source>
        <dbReference type="EMBL" id="PLM54663.1"/>
    </source>
</evidence>
<sequence length="68" mass="7786">MTDPELNLFKQSAENVFLAKLVCSLIEDYPHQLADSELSAIASLIKKLTGDAYFYMNEVIYQQERAEQ</sequence>
<dbReference type="EMBL" id="PIET01000867">
    <property type="protein sequence ID" value="PLM54663.1"/>
    <property type="molecule type" value="Genomic_DNA"/>
</dbReference>